<comment type="subcellular location">
    <subcellularLocation>
        <location evidence="1">Cytoplasm</location>
    </subcellularLocation>
</comment>
<dbReference type="GO" id="GO:0043093">
    <property type="term" value="P:FtsZ-dependent cytokinesis"/>
    <property type="evidence" value="ECO:0007669"/>
    <property type="project" value="TreeGrafter"/>
</dbReference>
<name>A0A451CZZ8_9GAMM</name>
<evidence type="ECO:0000256" key="8">
    <source>
        <dbReference type="ARBA" id="ARBA00023306"/>
    </source>
</evidence>
<keyword evidence="7" id="KW-0717">Septation</keyword>
<dbReference type="GO" id="GO:0032153">
    <property type="term" value="C:cell division site"/>
    <property type="evidence" value="ECO:0007669"/>
    <property type="project" value="TreeGrafter"/>
</dbReference>
<comment type="similarity">
    <text evidence="2">Belongs to the ZapA family. Type 1 subfamily.</text>
</comment>
<comment type="function">
    <text evidence="9">Activator of cell division through the inhibition of FtsZ GTPase activity, therefore promoting FtsZ assembly into bundles of protofilaments necessary for the formation of the division Z ring. It is recruited early at mid-cell but it is not essential for cell division.</text>
</comment>
<evidence type="ECO:0000256" key="10">
    <source>
        <dbReference type="ARBA" id="ARBA00026068"/>
    </source>
</evidence>
<organism evidence="13 14">
    <name type="scientific">Candidatus Erwinia haradaeae</name>
    <dbReference type="NCBI Taxonomy" id="1922217"/>
    <lineage>
        <taxon>Bacteria</taxon>
        <taxon>Pseudomonadati</taxon>
        <taxon>Pseudomonadota</taxon>
        <taxon>Gammaproteobacteria</taxon>
        <taxon>Enterobacterales</taxon>
        <taxon>Erwiniaceae</taxon>
        <taxon>Erwinia</taxon>
    </lineage>
</organism>
<comment type="subunit">
    <text evidence="10">Homodimer. Interacts with FtsZ.</text>
</comment>
<evidence type="ECO:0000256" key="7">
    <source>
        <dbReference type="ARBA" id="ARBA00023210"/>
    </source>
</evidence>
<evidence type="ECO:0000313" key="14">
    <source>
        <dbReference type="Proteomes" id="UP000294364"/>
    </source>
</evidence>
<evidence type="ECO:0000256" key="3">
    <source>
        <dbReference type="ARBA" id="ARBA00015195"/>
    </source>
</evidence>
<dbReference type="InterPro" id="IPR036192">
    <property type="entry name" value="Cell_div_ZapA-like_sf"/>
</dbReference>
<sequence>MSTQPVDLHILGCALRVKCPHKEMGALNLAAEDLSQRLQDLKLRTKVTNTEQLVLIAALNLCYELAEEKVKTRDYALHMEKKMRSLQQILEQELFEQDNITCIQQSSTKFE</sequence>
<evidence type="ECO:0000256" key="2">
    <source>
        <dbReference type="ARBA" id="ARBA00010074"/>
    </source>
</evidence>
<dbReference type="EMBL" id="LR217698">
    <property type="protein sequence ID" value="VFP78981.1"/>
    <property type="molecule type" value="Genomic_DNA"/>
</dbReference>
<dbReference type="GO" id="GO:0030428">
    <property type="term" value="C:cell septum"/>
    <property type="evidence" value="ECO:0007669"/>
    <property type="project" value="TreeGrafter"/>
</dbReference>
<dbReference type="NCBIfam" id="NF008209">
    <property type="entry name" value="PRK10972.1"/>
    <property type="match status" value="1"/>
</dbReference>
<dbReference type="PANTHER" id="PTHR34981">
    <property type="entry name" value="CELL DIVISION PROTEIN ZAPA"/>
    <property type="match status" value="1"/>
</dbReference>
<dbReference type="SUPFAM" id="SSF102829">
    <property type="entry name" value="Cell division protein ZapA-like"/>
    <property type="match status" value="1"/>
</dbReference>
<gene>
    <name evidence="13" type="primary">zapA</name>
    <name evidence="13" type="ORF">ERCICURT3053_633</name>
</gene>
<keyword evidence="6 12" id="KW-0175">Coiled coil</keyword>
<dbReference type="GO" id="GO:0000917">
    <property type="term" value="P:division septum assembly"/>
    <property type="evidence" value="ECO:0007669"/>
    <property type="project" value="UniProtKB-KW"/>
</dbReference>
<dbReference type="Proteomes" id="UP000294364">
    <property type="component" value="Chromosome"/>
</dbReference>
<keyword evidence="5 13" id="KW-0132">Cell division</keyword>
<keyword evidence="8" id="KW-0131">Cell cycle</keyword>
<dbReference type="PANTHER" id="PTHR34981:SF1">
    <property type="entry name" value="CELL DIVISION PROTEIN ZAPA"/>
    <property type="match status" value="1"/>
</dbReference>
<evidence type="ECO:0000256" key="12">
    <source>
        <dbReference type="SAM" id="Coils"/>
    </source>
</evidence>
<proteinExistence type="inferred from homology"/>
<feature type="coiled-coil region" evidence="12">
    <location>
        <begin position="24"/>
        <end position="51"/>
    </location>
</feature>
<evidence type="ECO:0000313" key="13">
    <source>
        <dbReference type="EMBL" id="VFP78981.1"/>
    </source>
</evidence>
<dbReference type="Gene3D" id="1.20.5.50">
    <property type="match status" value="1"/>
</dbReference>
<dbReference type="AlphaFoldDB" id="A0A451CZZ8"/>
<dbReference type="OrthoDB" id="5917174at2"/>
<evidence type="ECO:0000256" key="4">
    <source>
        <dbReference type="ARBA" id="ARBA00022490"/>
    </source>
</evidence>
<dbReference type="GO" id="GO:0005829">
    <property type="term" value="C:cytosol"/>
    <property type="evidence" value="ECO:0007669"/>
    <property type="project" value="TreeGrafter"/>
</dbReference>
<evidence type="ECO:0000256" key="6">
    <source>
        <dbReference type="ARBA" id="ARBA00023054"/>
    </source>
</evidence>
<dbReference type="RefSeq" id="WP_157992326.1">
    <property type="nucleotide sequence ID" value="NZ_LR217698.1"/>
</dbReference>
<dbReference type="InterPro" id="IPR042233">
    <property type="entry name" value="Cell_div_ZapA_N"/>
</dbReference>
<evidence type="ECO:0000256" key="11">
    <source>
        <dbReference type="ARBA" id="ARBA00033158"/>
    </source>
</evidence>
<dbReference type="GO" id="GO:0000921">
    <property type="term" value="P:septin ring assembly"/>
    <property type="evidence" value="ECO:0007669"/>
    <property type="project" value="TreeGrafter"/>
</dbReference>
<keyword evidence="4" id="KW-0963">Cytoplasm</keyword>
<dbReference type="Pfam" id="PF05164">
    <property type="entry name" value="ZapA"/>
    <property type="match status" value="1"/>
</dbReference>
<evidence type="ECO:0000256" key="5">
    <source>
        <dbReference type="ARBA" id="ARBA00022618"/>
    </source>
</evidence>
<accession>A0A451CZZ8</accession>
<protein>
    <recommendedName>
        <fullName evidence="3">Cell division protein ZapA</fullName>
    </recommendedName>
    <alternativeName>
        <fullName evidence="11">Z ring-associated protein ZapA</fullName>
    </alternativeName>
</protein>
<evidence type="ECO:0000256" key="9">
    <source>
        <dbReference type="ARBA" id="ARBA00024910"/>
    </source>
</evidence>
<dbReference type="InterPro" id="IPR007838">
    <property type="entry name" value="Cell_div_ZapA-like"/>
</dbReference>
<evidence type="ECO:0000256" key="1">
    <source>
        <dbReference type="ARBA" id="ARBA00004496"/>
    </source>
</evidence>
<reference evidence="13 14" key="1">
    <citation type="submission" date="2019-02" db="EMBL/GenBank/DDBJ databases">
        <authorList>
            <person name="Manzano-Marin A."/>
            <person name="Manzano-Marin A."/>
        </authorList>
    </citation>
    <scope>NUCLEOTIDE SEQUENCE [LARGE SCALE GENOMIC DNA]</scope>
    <source>
        <strain evidence="13 14">ErCicurtihirsuta</strain>
    </source>
</reference>
<dbReference type="Gene3D" id="3.30.160.880">
    <property type="entry name" value="Cell division protein ZapA protomer, N-terminal domain"/>
    <property type="match status" value="1"/>
</dbReference>